<dbReference type="Proteomes" id="UP000007360">
    <property type="component" value="Unassembled WGS sequence"/>
</dbReference>
<dbReference type="SUPFAM" id="SSF53756">
    <property type="entry name" value="UDP-Glycosyltransferase/glycogen phosphorylase"/>
    <property type="match status" value="1"/>
</dbReference>
<sequence length="390" mass="44860">MKIAIICPEFQKSNIRKLPWKYIYEIAKYLGKDHIIKIITDSDKKDVDELNIVSVNRLFRPLKGETDELLHIIKQENPDKCIMLLGLSSFLRKEFKINKSVIGIFTSPLYSLRELIKNMGIKNSYKYRKYTVIHYVNALIPNYFIRKWEGNFEKIIFLSNDTCKKLVKKGLSPEKALFVPPGLDEEFLVMPQLEEINEIKSIINPKNVPIIMYFTSPLTLRGTDILVEAFAKVRKKMSCKLVFLSRLDYNELLMEEEILNRIAEKNDINDSIEIISKYLSPKQLKEYLSTASIICLPFKIVISDIPVSVLESMALGKPVISTNVACIPDIMKGNGIIVNANDSEDLANSILQLLDNEDLVKKMGIKSRNYMEKYPNWIQVGESLVKIIED</sequence>
<dbReference type="Gene3D" id="3.40.50.2000">
    <property type="entry name" value="Glycogen Phosphorylase B"/>
    <property type="match status" value="2"/>
</dbReference>
<comment type="caution">
    <text evidence="1">The sequence shown here is derived from an EMBL/GenBank/DDBJ whole genome shotgun (WGS) entry which is preliminary data.</text>
</comment>
<name>K2R5A3_METFP</name>
<protein>
    <submittedName>
        <fullName evidence="1">Membrane-bound galactosyl-transferase</fullName>
    </submittedName>
</protein>
<reference evidence="1 2" key="1">
    <citation type="journal article" date="2012" name="J. Bacteriol.">
        <title>Draft genome sequence of Methanobacterium formicicum DSM 3637, an archaebacterium isolated from the methane producer amoeba Pelomyxa palustris.</title>
        <authorList>
            <person name="Gutierrez G."/>
        </authorList>
    </citation>
    <scope>NUCLEOTIDE SEQUENCE [LARGE SCALE GENOMIC DNA]</scope>
    <source>
        <strain evidence="2">DSM 3637 / PP1</strain>
    </source>
</reference>
<dbReference type="EMBL" id="AMPO01000002">
    <property type="protein sequence ID" value="EKF86357.1"/>
    <property type="molecule type" value="Genomic_DNA"/>
</dbReference>
<proteinExistence type="predicted"/>
<accession>K2R5A3</accession>
<keyword evidence="2" id="KW-1185">Reference proteome</keyword>
<dbReference type="Pfam" id="PF13692">
    <property type="entry name" value="Glyco_trans_1_4"/>
    <property type="match status" value="1"/>
</dbReference>
<dbReference type="PANTHER" id="PTHR12526">
    <property type="entry name" value="GLYCOSYLTRANSFERASE"/>
    <property type="match status" value="1"/>
</dbReference>
<organism evidence="1 2">
    <name type="scientific">Methanobacterium formicicum (strain DSM 3637 / PP1)</name>
    <dbReference type="NCBI Taxonomy" id="1204725"/>
    <lineage>
        <taxon>Archaea</taxon>
        <taxon>Methanobacteriati</taxon>
        <taxon>Methanobacteriota</taxon>
        <taxon>Methanomada group</taxon>
        <taxon>Methanobacteria</taxon>
        <taxon>Methanobacteriales</taxon>
        <taxon>Methanobacteriaceae</taxon>
        <taxon>Methanobacterium</taxon>
    </lineage>
</organism>
<evidence type="ECO:0000313" key="1">
    <source>
        <dbReference type="EMBL" id="EKF86357.1"/>
    </source>
</evidence>
<evidence type="ECO:0000313" key="2">
    <source>
        <dbReference type="Proteomes" id="UP000007360"/>
    </source>
</evidence>
<dbReference type="PATRIC" id="fig|1204725.3.peg.543"/>
<dbReference type="OrthoDB" id="132546at2157"/>
<gene>
    <name evidence="1" type="ORF">A994_02703</name>
</gene>
<dbReference type="RefSeq" id="WP_004029736.1">
    <property type="nucleotide sequence ID" value="NZ_AMPO01000002.1"/>
</dbReference>
<dbReference type="CDD" id="cd03801">
    <property type="entry name" value="GT4_PimA-like"/>
    <property type="match status" value="1"/>
</dbReference>
<dbReference type="GO" id="GO:0016740">
    <property type="term" value="F:transferase activity"/>
    <property type="evidence" value="ECO:0007669"/>
    <property type="project" value="UniProtKB-KW"/>
</dbReference>
<dbReference type="AlphaFoldDB" id="K2R5A3"/>
<dbReference type="PANTHER" id="PTHR12526:SF630">
    <property type="entry name" value="GLYCOSYLTRANSFERASE"/>
    <property type="match status" value="1"/>
</dbReference>